<keyword evidence="8" id="KW-0547">Nucleotide-binding</keyword>
<dbReference type="Gene3D" id="3.30.565.10">
    <property type="entry name" value="Histidine kinase-like ATPase, C-terminal domain"/>
    <property type="match status" value="1"/>
</dbReference>
<accession>A0ABV7EY39</accession>
<keyword evidence="3" id="KW-0597">Phosphoprotein</keyword>
<dbReference type="EC" id="2.7.13.3" evidence="2"/>
<evidence type="ECO:0000256" key="2">
    <source>
        <dbReference type="ARBA" id="ARBA00012438"/>
    </source>
</evidence>
<dbReference type="SUPFAM" id="SSF55874">
    <property type="entry name" value="ATPase domain of HSP90 chaperone/DNA topoisomerase II/histidine kinase"/>
    <property type="match status" value="1"/>
</dbReference>
<dbReference type="SMART" id="SM00091">
    <property type="entry name" value="PAS"/>
    <property type="match status" value="2"/>
</dbReference>
<evidence type="ECO:0000256" key="1">
    <source>
        <dbReference type="ARBA" id="ARBA00000085"/>
    </source>
</evidence>
<evidence type="ECO:0000256" key="6">
    <source>
        <dbReference type="ARBA" id="ARBA00023136"/>
    </source>
</evidence>
<keyword evidence="6" id="KW-0472">Membrane</keyword>
<organism evidence="8 9">
    <name type="scientific">Salinisphaera aquimarina</name>
    <dbReference type="NCBI Taxonomy" id="2094031"/>
    <lineage>
        <taxon>Bacteria</taxon>
        <taxon>Pseudomonadati</taxon>
        <taxon>Pseudomonadota</taxon>
        <taxon>Gammaproteobacteria</taxon>
        <taxon>Salinisphaerales</taxon>
        <taxon>Salinisphaeraceae</taxon>
        <taxon>Salinisphaera</taxon>
    </lineage>
</organism>
<dbReference type="InterPro" id="IPR003594">
    <property type="entry name" value="HATPase_dom"/>
</dbReference>
<dbReference type="GO" id="GO:0005524">
    <property type="term" value="F:ATP binding"/>
    <property type="evidence" value="ECO:0007669"/>
    <property type="project" value="UniProtKB-KW"/>
</dbReference>
<dbReference type="PANTHER" id="PTHR42878">
    <property type="entry name" value="TWO-COMPONENT HISTIDINE KINASE"/>
    <property type="match status" value="1"/>
</dbReference>
<keyword evidence="9" id="KW-1185">Reference proteome</keyword>
<dbReference type="EMBL" id="JBHRSS010000010">
    <property type="protein sequence ID" value="MFC3106245.1"/>
    <property type="molecule type" value="Genomic_DNA"/>
</dbReference>
<dbReference type="InterPro" id="IPR050351">
    <property type="entry name" value="BphY/WalK/GraS-like"/>
</dbReference>
<dbReference type="InterPro" id="IPR036890">
    <property type="entry name" value="HATPase_C_sf"/>
</dbReference>
<dbReference type="PROSITE" id="PS50109">
    <property type="entry name" value="HIS_KIN"/>
    <property type="match status" value="1"/>
</dbReference>
<dbReference type="PANTHER" id="PTHR42878:SF15">
    <property type="entry name" value="BACTERIOPHYTOCHROME"/>
    <property type="match status" value="1"/>
</dbReference>
<evidence type="ECO:0000259" key="7">
    <source>
        <dbReference type="PROSITE" id="PS50109"/>
    </source>
</evidence>
<evidence type="ECO:0000256" key="3">
    <source>
        <dbReference type="ARBA" id="ARBA00022553"/>
    </source>
</evidence>
<dbReference type="SMART" id="SM00387">
    <property type="entry name" value="HATPase_c"/>
    <property type="match status" value="1"/>
</dbReference>
<comment type="caution">
    <text evidence="8">The sequence shown here is derived from an EMBL/GenBank/DDBJ whole genome shotgun (WGS) entry which is preliminary data.</text>
</comment>
<dbReference type="InterPro" id="IPR036097">
    <property type="entry name" value="HisK_dim/P_sf"/>
</dbReference>
<reference evidence="9" key="1">
    <citation type="journal article" date="2019" name="Int. J. Syst. Evol. Microbiol.">
        <title>The Global Catalogue of Microorganisms (GCM) 10K type strain sequencing project: providing services to taxonomists for standard genome sequencing and annotation.</title>
        <authorList>
            <consortium name="The Broad Institute Genomics Platform"/>
            <consortium name="The Broad Institute Genome Sequencing Center for Infectious Disease"/>
            <person name="Wu L."/>
            <person name="Ma J."/>
        </authorList>
    </citation>
    <scope>NUCLEOTIDE SEQUENCE [LARGE SCALE GENOMIC DNA]</scope>
    <source>
        <strain evidence="9">KCTC 52640</strain>
    </source>
</reference>
<dbReference type="Pfam" id="PF00512">
    <property type="entry name" value="HisKA"/>
    <property type="match status" value="1"/>
</dbReference>
<feature type="domain" description="Histidine kinase" evidence="7">
    <location>
        <begin position="294"/>
        <end position="507"/>
    </location>
</feature>
<keyword evidence="4" id="KW-0808">Transferase</keyword>
<dbReference type="InterPro" id="IPR005467">
    <property type="entry name" value="His_kinase_dom"/>
</dbReference>
<dbReference type="Gene3D" id="3.30.450.20">
    <property type="entry name" value="PAS domain"/>
    <property type="match status" value="1"/>
</dbReference>
<keyword evidence="5" id="KW-0418">Kinase</keyword>
<comment type="catalytic activity">
    <reaction evidence="1">
        <text>ATP + protein L-histidine = ADP + protein N-phospho-L-histidine.</text>
        <dbReference type="EC" id="2.7.13.3"/>
    </reaction>
</comment>
<proteinExistence type="predicted"/>
<protein>
    <recommendedName>
        <fullName evidence="2">histidine kinase</fullName>
        <ecNumber evidence="2">2.7.13.3</ecNumber>
    </recommendedName>
</protein>
<keyword evidence="8" id="KW-0067">ATP-binding</keyword>
<dbReference type="SUPFAM" id="SSF47384">
    <property type="entry name" value="Homodimeric domain of signal transducing histidine kinase"/>
    <property type="match status" value="1"/>
</dbReference>
<dbReference type="InterPro" id="IPR003661">
    <property type="entry name" value="HisK_dim/P_dom"/>
</dbReference>
<dbReference type="PRINTS" id="PR00344">
    <property type="entry name" value="BCTRLSENSOR"/>
</dbReference>
<evidence type="ECO:0000313" key="9">
    <source>
        <dbReference type="Proteomes" id="UP001595462"/>
    </source>
</evidence>
<dbReference type="SMART" id="SM00388">
    <property type="entry name" value="HisKA"/>
    <property type="match status" value="1"/>
</dbReference>
<dbReference type="Proteomes" id="UP001595462">
    <property type="component" value="Unassembled WGS sequence"/>
</dbReference>
<dbReference type="InterPro" id="IPR000014">
    <property type="entry name" value="PAS"/>
</dbReference>
<dbReference type="InterPro" id="IPR013767">
    <property type="entry name" value="PAS_fold"/>
</dbReference>
<dbReference type="CDD" id="cd00082">
    <property type="entry name" value="HisKA"/>
    <property type="match status" value="1"/>
</dbReference>
<evidence type="ECO:0000313" key="8">
    <source>
        <dbReference type="EMBL" id="MFC3106245.1"/>
    </source>
</evidence>
<sequence length="512" mass="55109">MGEAKSAVNTMFSDDTDARAQSLGTAALALLLEQLPGAAVCLLDATGVIEEWHASAEKLLGHIASQVETQRLETLFPEERRFEAVLPRALFEASARGRARVDGGLMTRSGQRRVCTLDLQPRMDANDDVMGFIVLIRATAPGRALDAINSNDNLVAAHRTNLARADDEPAWIGVDLGGRVSRVSESAADWLGCDVEDPPGRLLSDCLMPVNGVDWSVALHRCVRPQGTVTLRVKSMEERGGHVRNASLLPLRATDGRLDGFTLVILSGNGPAAAATRAADRTPNASIGDGGLLAAAHDLREPLRKMQHYAQQLQTKEAPRLSDDGRRQLESMQSAAERMQSMVGGMLRLARIETATTAGQSLDVKAVVDEARADLAVLIEEHGAQFDVGALGTVVGDADQLRALFQNLIDNSIRYRRDGVPPHIRIAIPEDADELDRVQLDYVDNARGISAPDVAFSPFHSKDAGGHSTGIGLPLCQRVCRRHGGDLRVLETGDEGTRFRITLNDLDDGSTA</sequence>
<dbReference type="Pfam" id="PF02518">
    <property type="entry name" value="HATPase_c"/>
    <property type="match status" value="1"/>
</dbReference>
<name>A0ABV7EY39_9GAMM</name>
<evidence type="ECO:0000256" key="4">
    <source>
        <dbReference type="ARBA" id="ARBA00022679"/>
    </source>
</evidence>
<dbReference type="SUPFAM" id="SSF55785">
    <property type="entry name" value="PYP-like sensor domain (PAS domain)"/>
    <property type="match status" value="2"/>
</dbReference>
<evidence type="ECO:0000256" key="5">
    <source>
        <dbReference type="ARBA" id="ARBA00022777"/>
    </source>
</evidence>
<dbReference type="Pfam" id="PF00989">
    <property type="entry name" value="PAS"/>
    <property type="match status" value="1"/>
</dbReference>
<gene>
    <name evidence="8" type="ORF">ACFOSU_20415</name>
</gene>
<dbReference type="Gene3D" id="1.10.287.130">
    <property type="match status" value="1"/>
</dbReference>
<dbReference type="InterPro" id="IPR004358">
    <property type="entry name" value="Sig_transdc_His_kin-like_C"/>
</dbReference>
<dbReference type="InterPro" id="IPR035965">
    <property type="entry name" value="PAS-like_dom_sf"/>
</dbReference>
<dbReference type="RefSeq" id="WP_380691862.1">
    <property type="nucleotide sequence ID" value="NZ_JBHRSS010000010.1"/>
</dbReference>